<dbReference type="AlphaFoldDB" id="K4BRR4"/>
<organism evidence="1">
    <name type="scientific">Solanum lycopersicum</name>
    <name type="common">Tomato</name>
    <name type="synonym">Lycopersicon esculentum</name>
    <dbReference type="NCBI Taxonomy" id="4081"/>
    <lineage>
        <taxon>Eukaryota</taxon>
        <taxon>Viridiplantae</taxon>
        <taxon>Streptophyta</taxon>
        <taxon>Embryophyta</taxon>
        <taxon>Tracheophyta</taxon>
        <taxon>Spermatophyta</taxon>
        <taxon>Magnoliopsida</taxon>
        <taxon>eudicotyledons</taxon>
        <taxon>Gunneridae</taxon>
        <taxon>Pentapetalae</taxon>
        <taxon>asterids</taxon>
        <taxon>lamiids</taxon>
        <taxon>Solanales</taxon>
        <taxon>Solanaceae</taxon>
        <taxon>Solanoideae</taxon>
        <taxon>Solaneae</taxon>
        <taxon>Solanum</taxon>
        <taxon>Solanum subgen. Lycopersicon</taxon>
    </lineage>
</organism>
<reference evidence="1" key="2">
    <citation type="submission" date="2015-06" db="UniProtKB">
        <authorList>
            <consortium name="EnsemblPlants"/>
        </authorList>
    </citation>
    <scope>IDENTIFICATION</scope>
    <source>
        <strain evidence="1">cv. Heinz 1706</strain>
    </source>
</reference>
<accession>K4BRR4</accession>
<name>K4BRR4_SOLLC</name>
<dbReference type="EnsemblPlants" id="Solyc04g049370.1.1">
    <property type="protein sequence ID" value="Solyc04g049370.1.1"/>
    <property type="gene ID" value="Solyc04g049370.1"/>
</dbReference>
<keyword evidence="2" id="KW-1185">Reference proteome</keyword>
<proteinExistence type="predicted"/>
<sequence>MCFVLVTTTLSHVAQEGQSRRYRPSNIFCPLDLVRFGLNCDKNNLGFTTFSSSTREQQTDPCTCHILSHARVSRQNIAPNVHKGYAVNEAAQYTTIVVVFFKTSPSIVPVLTKQVMCFILVTTTLSHIAQEGQSRRYRPSNIFCPLDLVRFGLTADENNLG</sequence>
<dbReference type="Proteomes" id="UP000004994">
    <property type="component" value="Chromosome 4"/>
</dbReference>
<protein>
    <submittedName>
        <fullName evidence="1">Uncharacterized protein</fullName>
    </submittedName>
</protein>
<reference evidence="1" key="1">
    <citation type="journal article" date="2012" name="Nature">
        <title>The tomato genome sequence provides insights into fleshy fruit evolution.</title>
        <authorList>
            <consortium name="Tomato Genome Consortium"/>
        </authorList>
    </citation>
    <scope>NUCLEOTIDE SEQUENCE [LARGE SCALE GENOMIC DNA]</scope>
    <source>
        <strain evidence="1">cv. Heinz 1706</strain>
    </source>
</reference>
<evidence type="ECO:0000313" key="2">
    <source>
        <dbReference type="Proteomes" id="UP000004994"/>
    </source>
</evidence>
<dbReference type="HOGENOM" id="CLU_1646640_0_0_1"/>
<dbReference type="Gramene" id="Solyc04g049370.1.1">
    <property type="protein sequence ID" value="Solyc04g049370.1.1"/>
    <property type="gene ID" value="Solyc04g049370.1"/>
</dbReference>
<dbReference type="PaxDb" id="4081-Solyc04g049370.1.1"/>
<dbReference type="InParanoid" id="K4BRR4"/>
<evidence type="ECO:0000313" key="1">
    <source>
        <dbReference type="EnsemblPlants" id="Solyc04g049370.1.1"/>
    </source>
</evidence>